<dbReference type="PRINTS" id="PR00723">
    <property type="entry name" value="SUBTILISIN"/>
</dbReference>
<dbReference type="InterPro" id="IPR036852">
    <property type="entry name" value="Peptidase_S8/S53_dom_sf"/>
</dbReference>
<evidence type="ECO:0000256" key="5">
    <source>
        <dbReference type="PROSITE-ProRule" id="PRU01240"/>
    </source>
</evidence>
<gene>
    <name evidence="10" type="ORF">H0194_07320</name>
</gene>
<dbReference type="EMBL" id="CP059404">
    <property type="protein sequence ID" value="QNE88888.1"/>
    <property type="molecule type" value="Genomic_DNA"/>
</dbReference>
<feature type="chain" id="PRO_5028814075" evidence="8">
    <location>
        <begin position="33"/>
        <end position="836"/>
    </location>
</feature>
<evidence type="ECO:0000313" key="11">
    <source>
        <dbReference type="Proteomes" id="UP000515743"/>
    </source>
</evidence>
<dbReference type="PANTHER" id="PTHR43806:SF11">
    <property type="entry name" value="CEREVISIN-RELATED"/>
    <property type="match status" value="1"/>
</dbReference>
<keyword evidence="3 5" id="KW-0378">Hydrolase</keyword>
<sequence length="836" mass="88487">MLLNKRTKSNRITAVASALAVSLGTFVVPANAQNAYIESNRAVIANKIDYHMETDTPIGNHRFLVHLKENQFESISSTDRAQTFSRAGAAVDEDLKVEEPGLGFNNVVLVTTNRDLTESEAKKFMEALAADVRVEHVEADQWIAPMAAPNDELYSKQWALHDVEYEPIEGTWSSDFDRAWDLGFDGSNQTIAIVDTGQIKHPDLDSKTVQGWDMISDPSLKFGADGDGRDNDPTDEGMYRTGSEGCGGAYDSTWHGTHVAGIAAAATNNSEGMSGAAPAANLLPVRVMGKCGGTAADFAAAIVWASGGEVQGAETNRNPAGVINMSLGTQSRCNATFSDAIATARDNGAILVAAAGNKDDGADWTAPGNCDGLITVASTGPSGKRASYSNYGPEVEIAAPGGDNWAVDWENEDGWSINPIDEWEIFSTVDKGLQEAEGPGYGPLQGTSQATPLVSGAIALARQAKPDVTHEEVLAALQKTALPFSEQDPEKPIGAGILNVPDFLQELVPESVPTTTENTTPVSSTSEEATTTATSQTSTVTAEPSTTTVNTTTSVTETSTVTVTSTIDSIVATTEPGAPVTVTDTTIVNPEPVTITETTHATEAGTTTEETETVTTTVPGDTVIKTPETVTTVVTTHQNGETEIVESTFIEDVTVTPEPTTVVEQEPAPRPSTVVETTKEPTLTLTPVITVDETPTTTTSTVTETEPADSNTDVATTTNVETHTTTSTQTETIIVDSNSDEVPVVTETLTLAPVPSDGDRGRIEFRWGGMRDGSSDNSSVGSSDGSSTSFWQKVLFPILGFSLVAALLNYFFKQKSVAKMSSVFPIVFGEKKRHRK</sequence>
<accession>A0A7G7CMS2</accession>
<name>A0A7G7CMS2_9CORY</name>
<dbReference type="SUPFAM" id="SSF52743">
    <property type="entry name" value="Subtilisin-like"/>
    <property type="match status" value="1"/>
</dbReference>
<dbReference type="CDD" id="cd07496">
    <property type="entry name" value="Peptidases_S8_13"/>
    <property type="match status" value="1"/>
</dbReference>
<feature type="compositionally biased region" description="Low complexity" evidence="6">
    <location>
        <begin position="712"/>
        <end position="728"/>
    </location>
</feature>
<keyword evidence="7" id="KW-1133">Transmembrane helix</keyword>
<keyword evidence="7" id="KW-0812">Transmembrane</keyword>
<keyword evidence="4 5" id="KW-0720">Serine protease</keyword>
<feature type="region of interest" description="Disordered" evidence="6">
    <location>
        <begin position="695"/>
        <end position="728"/>
    </location>
</feature>
<dbReference type="PROSITE" id="PS00138">
    <property type="entry name" value="SUBTILASE_SER"/>
    <property type="match status" value="1"/>
</dbReference>
<keyword evidence="2 5" id="KW-0645">Protease</keyword>
<dbReference type="InterPro" id="IPR050131">
    <property type="entry name" value="Peptidase_S8_subtilisin-like"/>
</dbReference>
<dbReference type="InterPro" id="IPR022398">
    <property type="entry name" value="Peptidase_S8_His-AS"/>
</dbReference>
<feature type="transmembrane region" description="Helical" evidence="7">
    <location>
        <begin position="794"/>
        <end position="812"/>
    </location>
</feature>
<dbReference type="Gene3D" id="3.40.50.200">
    <property type="entry name" value="Peptidase S8/S53 domain"/>
    <property type="match status" value="1"/>
</dbReference>
<feature type="active site" description="Charge relay system" evidence="5">
    <location>
        <position position="195"/>
    </location>
</feature>
<keyword evidence="11" id="KW-1185">Reference proteome</keyword>
<dbReference type="InterPro" id="IPR000209">
    <property type="entry name" value="Peptidase_S8/S53_dom"/>
</dbReference>
<evidence type="ECO:0000256" key="1">
    <source>
        <dbReference type="ARBA" id="ARBA00011073"/>
    </source>
</evidence>
<dbReference type="GO" id="GO:0006508">
    <property type="term" value="P:proteolysis"/>
    <property type="evidence" value="ECO:0007669"/>
    <property type="project" value="UniProtKB-KW"/>
</dbReference>
<evidence type="ECO:0000256" key="7">
    <source>
        <dbReference type="SAM" id="Phobius"/>
    </source>
</evidence>
<dbReference type="GO" id="GO:0004252">
    <property type="term" value="F:serine-type endopeptidase activity"/>
    <property type="evidence" value="ECO:0007669"/>
    <property type="project" value="UniProtKB-UniRule"/>
</dbReference>
<keyword evidence="8" id="KW-0732">Signal</keyword>
<comment type="similarity">
    <text evidence="1 5">Belongs to the peptidase S8 family.</text>
</comment>
<feature type="active site" description="Charge relay system" evidence="5">
    <location>
        <position position="255"/>
    </location>
</feature>
<evidence type="ECO:0000313" key="10">
    <source>
        <dbReference type="EMBL" id="QNE88888.1"/>
    </source>
</evidence>
<dbReference type="RefSeq" id="WP_185175277.1">
    <property type="nucleotide sequence ID" value="NZ_CP059404.1"/>
</dbReference>
<dbReference type="AlphaFoldDB" id="A0A7G7CMS2"/>
<organism evidence="10 11">
    <name type="scientific">Corynebacterium incognita</name>
    <dbReference type="NCBI Taxonomy" id="2754725"/>
    <lineage>
        <taxon>Bacteria</taxon>
        <taxon>Bacillati</taxon>
        <taxon>Actinomycetota</taxon>
        <taxon>Actinomycetes</taxon>
        <taxon>Mycobacteriales</taxon>
        <taxon>Corynebacteriaceae</taxon>
        <taxon>Corynebacterium</taxon>
    </lineage>
</organism>
<evidence type="ECO:0000256" key="2">
    <source>
        <dbReference type="ARBA" id="ARBA00022670"/>
    </source>
</evidence>
<dbReference type="InterPro" id="IPR023828">
    <property type="entry name" value="Peptidase_S8_Ser-AS"/>
</dbReference>
<evidence type="ECO:0000256" key="8">
    <source>
        <dbReference type="SAM" id="SignalP"/>
    </source>
</evidence>
<dbReference type="InterPro" id="IPR034176">
    <property type="entry name" value="Peptidases_S8_13"/>
</dbReference>
<dbReference type="PANTHER" id="PTHR43806">
    <property type="entry name" value="PEPTIDASE S8"/>
    <property type="match status" value="1"/>
</dbReference>
<feature type="compositionally biased region" description="Low complexity" evidence="6">
    <location>
        <begin position="695"/>
        <end position="705"/>
    </location>
</feature>
<evidence type="ECO:0000256" key="3">
    <source>
        <dbReference type="ARBA" id="ARBA00022801"/>
    </source>
</evidence>
<feature type="region of interest" description="Disordered" evidence="6">
    <location>
        <begin position="658"/>
        <end position="677"/>
    </location>
</feature>
<feature type="active site" description="Charge relay system" evidence="5">
    <location>
        <position position="448"/>
    </location>
</feature>
<reference evidence="10 11" key="1">
    <citation type="submission" date="2020-07" db="EMBL/GenBank/DDBJ databases">
        <title>Complete genome and description of Corynebacterium incognita strain Marseille-Q3630 sp. nov.</title>
        <authorList>
            <person name="Boxberger M."/>
        </authorList>
    </citation>
    <scope>NUCLEOTIDE SEQUENCE [LARGE SCALE GENOMIC DNA]</scope>
    <source>
        <strain evidence="10 11">Marseille-Q3630</strain>
    </source>
</reference>
<keyword evidence="7" id="KW-0472">Membrane</keyword>
<proteinExistence type="inferred from homology"/>
<feature type="region of interest" description="Disordered" evidence="6">
    <location>
        <begin position="511"/>
        <end position="553"/>
    </location>
</feature>
<dbReference type="PROSITE" id="PS00137">
    <property type="entry name" value="SUBTILASE_HIS"/>
    <property type="match status" value="1"/>
</dbReference>
<feature type="signal peptide" evidence="8">
    <location>
        <begin position="1"/>
        <end position="32"/>
    </location>
</feature>
<evidence type="ECO:0000256" key="6">
    <source>
        <dbReference type="SAM" id="MobiDB-lite"/>
    </source>
</evidence>
<dbReference type="Proteomes" id="UP000515743">
    <property type="component" value="Chromosome"/>
</dbReference>
<evidence type="ECO:0000256" key="4">
    <source>
        <dbReference type="ARBA" id="ARBA00022825"/>
    </source>
</evidence>
<protein>
    <submittedName>
        <fullName evidence="10">S8 family peptidase</fullName>
    </submittedName>
</protein>
<dbReference type="Pfam" id="PF00082">
    <property type="entry name" value="Peptidase_S8"/>
    <property type="match status" value="1"/>
</dbReference>
<dbReference type="KEGG" id="cik:H0194_07320"/>
<evidence type="ECO:0000259" key="9">
    <source>
        <dbReference type="Pfam" id="PF00082"/>
    </source>
</evidence>
<dbReference type="PROSITE" id="PS51892">
    <property type="entry name" value="SUBTILASE"/>
    <property type="match status" value="1"/>
</dbReference>
<feature type="domain" description="Peptidase S8/S53" evidence="9">
    <location>
        <begin position="186"/>
        <end position="495"/>
    </location>
</feature>
<dbReference type="InterPro" id="IPR015500">
    <property type="entry name" value="Peptidase_S8_subtilisin-rel"/>
</dbReference>